<name>A0A0K2V8B2_LEPSM</name>
<reference evidence="1" key="1">
    <citation type="submission" date="2014-05" db="EMBL/GenBank/DDBJ databases">
        <authorList>
            <person name="Chronopoulou M."/>
        </authorList>
    </citation>
    <scope>NUCLEOTIDE SEQUENCE</scope>
    <source>
        <tissue evidence="1">Whole organism</tissue>
    </source>
</reference>
<dbReference type="AlphaFoldDB" id="A0A0K2V8B2"/>
<accession>A0A0K2V8B2</accession>
<dbReference type="EMBL" id="HACA01028815">
    <property type="protein sequence ID" value="CDW46176.1"/>
    <property type="molecule type" value="Transcribed_RNA"/>
</dbReference>
<organism evidence="1">
    <name type="scientific">Lepeophtheirus salmonis</name>
    <name type="common">Salmon louse</name>
    <name type="synonym">Caligus salmonis</name>
    <dbReference type="NCBI Taxonomy" id="72036"/>
    <lineage>
        <taxon>Eukaryota</taxon>
        <taxon>Metazoa</taxon>
        <taxon>Ecdysozoa</taxon>
        <taxon>Arthropoda</taxon>
        <taxon>Crustacea</taxon>
        <taxon>Multicrustacea</taxon>
        <taxon>Hexanauplia</taxon>
        <taxon>Copepoda</taxon>
        <taxon>Siphonostomatoida</taxon>
        <taxon>Caligidae</taxon>
        <taxon>Lepeophtheirus</taxon>
    </lineage>
</organism>
<sequence>ESVVHARKKNEILLTSVINHKLSVSFKINSNFN</sequence>
<proteinExistence type="predicted"/>
<feature type="non-terminal residue" evidence="1">
    <location>
        <position position="1"/>
    </location>
</feature>
<evidence type="ECO:0000313" key="1">
    <source>
        <dbReference type="EMBL" id="CDW46176.1"/>
    </source>
</evidence>
<protein>
    <submittedName>
        <fullName evidence="1">Uncharacterized protein</fullName>
    </submittedName>
</protein>